<dbReference type="EMBL" id="JAWDJX010000072">
    <property type="protein sequence ID" value="KAK3046974.1"/>
    <property type="molecule type" value="Genomic_DNA"/>
</dbReference>
<proteinExistence type="predicted"/>
<evidence type="ECO:0000256" key="1">
    <source>
        <dbReference type="SAM" id="MobiDB-lite"/>
    </source>
</evidence>
<evidence type="ECO:0000313" key="2">
    <source>
        <dbReference type="EMBL" id="KAK3046974.1"/>
    </source>
</evidence>
<name>A0AAJ0D5W2_9PEZI</name>
<dbReference type="AlphaFoldDB" id="A0AAJ0D5W2"/>
<protein>
    <submittedName>
        <fullName evidence="2">Uncharacterized protein</fullName>
    </submittedName>
</protein>
<dbReference type="Proteomes" id="UP001271007">
    <property type="component" value="Unassembled WGS sequence"/>
</dbReference>
<comment type="caution">
    <text evidence="2">The sequence shown here is derived from an EMBL/GenBank/DDBJ whole genome shotgun (WGS) entry which is preliminary data.</text>
</comment>
<organism evidence="2 3">
    <name type="scientific">Extremus antarcticus</name>
    <dbReference type="NCBI Taxonomy" id="702011"/>
    <lineage>
        <taxon>Eukaryota</taxon>
        <taxon>Fungi</taxon>
        <taxon>Dikarya</taxon>
        <taxon>Ascomycota</taxon>
        <taxon>Pezizomycotina</taxon>
        <taxon>Dothideomycetes</taxon>
        <taxon>Dothideomycetidae</taxon>
        <taxon>Mycosphaerellales</taxon>
        <taxon>Extremaceae</taxon>
        <taxon>Extremus</taxon>
    </lineage>
</organism>
<feature type="region of interest" description="Disordered" evidence="1">
    <location>
        <begin position="1"/>
        <end position="23"/>
    </location>
</feature>
<accession>A0AAJ0D5W2</accession>
<reference evidence="2" key="1">
    <citation type="submission" date="2023-04" db="EMBL/GenBank/DDBJ databases">
        <title>Black Yeasts Isolated from many extreme environments.</title>
        <authorList>
            <person name="Coleine C."/>
            <person name="Stajich J.E."/>
            <person name="Selbmann L."/>
        </authorList>
    </citation>
    <scope>NUCLEOTIDE SEQUENCE</scope>
    <source>
        <strain evidence="2">CCFEE 5312</strain>
    </source>
</reference>
<keyword evidence="3" id="KW-1185">Reference proteome</keyword>
<gene>
    <name evidence="2" type="ORF">LTR09_011577</name>
</gene>
<sequence length="322" mass="35882">MPPTPELVQQPAHDTEEEESIGPPQDPLFVSMLLCMVLTIVAFFFKPLVTGPSTSPPTISLSNQTAIDGATLLRVLTSVNSIMATNDTAYDPYISHCGLSVFEQSIRLQTMLVEDSPFVREKGAIISSLKSSLESIKPLDMKLLIRNHRYHQAVWASRKSKARTDKTLRERTFTPEWLSKSLTLIDGFVGGLDDSIAHLRNASRIADKDTAELYGYYAQNVFPRNFPAHGHSLCGGIVFNEHANALGVLRDHMGATRWKFAAFLTQIELMDTEYPDVVPRYECTFVEQLHLASFHTAIMKRGPGSICEMEESFVASSDSRLD</sequence>
<evidence type="ECO:0000313" key="3">
    <source>
        <dbReference type="Proteomes" id="UP001271007"/>
    </source>
</evidence>